<evidence type="ECO:0000313" key="1">
    <source>
        <dbReference type="EMBL" id="GAA2718532.1"/>
    </source>
</evidence>
<sequence length="228" mass="24577">MAAITYPPLPVGILSADTAYDYDFYRERLADLALLEMSVAIRIFRAPLLAVPAGGQRRGGFFSVPSVNTGLAVRDVLEGRPGFPALRLRWSPHRDTCHVVEWGAVPPEWDDAARGRFYGYRQDAIAAFLTSSTPSASYSAAQPELRCGCAAVEEEPYPERTTMCQHDPPCPSAEASDREAAKAVSQALVQGWTVLCTGVVSFDDTGELLPDGRIIAPHRAIIATGVAA</sequence>
<comment type="caution">
    <text evidence="1">The sequence shown here is derived from an EMBL/GenBank/DDBJ whole genome shotgun (WGS) entry which is preliminary data.</text>
</comment>
<reference evidence="1 2" key="1">
    <citation type="journal article" date="2019" name="Int. J. Syst. Evol. Microbiol.">
        <title>The Global Catalogue of Microorganisms (GCM) 10K type strain sequencing project: providing services to taxonomists for standard genome sequencing and annotation.</title>
        <authorList>
            <consortium name="The Broad Institute Genomics Platform"/>
            <consortium name="The Broad Institute Genome Sequencing Center for Infectious Disease"/>
            <person name="Wu L."/>
            <person name="Ma J."/>
        </authorList>
    </citation>
    <scope>NUCLEOTIDE SEQUENCE [LARGE SCALE GENOMIC DNA]</scope>
    <source>
        <strain evidence="1 2">JCM 4542</strain>
    </source>
</reference>
<dbReference type="Proteomes" id="UP001500886">
    <property type="component" value="Unassembled WGS sequence"/>
</dbReference>
<dbReference type="Pfam" id="PF19462">
    <property type="entry name" value="DUF5999"/>
    <property type="match status" value="1"/>
</dbReference>
<dbReference type="InterPro" id="IPR046269">
    <property type="entry name" value="DUF6302"/>
</dbReference>
<proteinExistence type="predicted"/>
<keyword evidence="2" id="KW-1185">Reference proteome</keyword>
<organism evidence="1 2">
    <name type="scientific">Streptomyces luteosporeus</name>
    <dbReference type="NCBI Taxonomy" id="173856"/>
    <lineage>
        <taxon>Bacteria</taxon>
        <taxon>Bacillati</taxon>
        <taxon>Actinomycetota</taxon>
        <taxon>Actinomycetes</taxon>
        <taxon>Kitasatosporales</taxon>
        <taxon>Streptomycetaceae</taxon>
        <taxon>Streptomyces</taxon>
    </lineage>
</organism>
<gene>
    <name evidence="1" type="ORF">GCM10010315_34200</name>
</gene>
<protein>
    <submittedName>
        <fullName evidence="1">Uncharacterized protein</fullName>
    </submittedName>
</protein>
<accession>A0ABN3TSS7</accession>
<dbReference type="EMBL" id="BAAASL010000011">
    <property type="protein sequence ID" value="GAA2718532.1"/>
    <property type="molecule type" value="Genomic_DNA"/>
</dbReference>
<dbReference type="InterPro" id="IPR046041">
    <property type="entry name" value="DUF5999"/>
</dbReference>
<evidence type="ECO:0000313" key="2">
    <source>
        <dbReference type="Proteomes" id="UP001500886"/>
    </source>
</evidence>
<dbReference type="Pfam" id="PF19819">
    <property type="entry name" value="DUF6302"/>
    <property type="match status" value="1"/>
</dbReference>
<name>A0ABN3TSS7_9ACTN</name>